<evidence type="ECO:0000256" key="1">
    <source>
        <dbReference type="ARBA" id="ARBA00006484"/>
    </source>
</evidence>
<dbReference type="InterPro" id="IPR050259">
    <property type="entry name" value="SDR"/>
</dbReference>
<dbReference type="EMBL" id="JBBKTX010000013">
    <property type="protein sequence ID" value="MFK4753099.1"/>
    <property type="molecule type" value="Genomic_DNA"/>
</dbReference>
<dbReference type="InterPro" id="IPR036291">
    <property type="entry name" value="NAD(P)-bd_dom_sf"/>
</dbReference>
<comment type="caution">
    <text evidence="3">The sequence shown here is derived from an EMBL/GenBank/DDBJ whole genome shotgun (WGS) entry which is preliminary data.</text>
</comment>
<dbReference type="SUPFAM" id="SSF51735">
    <property type="entry name" value="NAD(P)-binding Rossmann-fold domains"/>
    <property type="match status" value="1"/>
</dbReference>
<dbReference type="Proteomes" id="UP001620597">
    <property type="component" value="Unassembled WGS sequence"/>
</dbReference>
<dbReference type="PANTHER" id="PTHR42879:SF6">
    <property type="entry name" value="NADPH-DEPENDENT REDUCTASE BACG"/>
    <property type="match status" value="1"/>
</dbReference>
<gene>
    <name evidence="3" type="ORF">WG929_11815</name>
</gene>
<accession>A0ABW8NJL1</accession>
<evidence type="ECO:0000313" key="4">
    <source>
        <dbReference type="Proteomes" id="UP001620597"/>
    </source>
</evidence>
<protein>
    <submittedName>
        <fullName evidence="3">SDR family oxidoreductase</fullName>
    </submittedName>
</protein>
<name>A0ABW8NJL1_9GAMM</name>
<reference evidence="3 4" key="1">
    <citation type="submission" date="2024-03" db="EMBL/GenBank/DDBJ databases">
        <title>High-quality draft genome sequence of Oceanobacter sp. wDCs-4.</title>
        <authorList>
            <person name="Dong C."/>
        </authorList>
    </citation>
    <scope>NUCLEOTIDE SEQUENCE [LARGE SCALE GENOMIC DNA]</scope>
    <source>
        <strain evidence="4">wDCs-4</strain>
    </source>
</reference>
<dbReference type="PRINTS" id="PR00081">
    <property type="entry name" value="GDHRDH"/>
</dbReference>
<dbReference type="InterPro" id="IPR002347">
    <property type="entry name" value="SDR_fam"/>
</dbReference>
<evidence type="ECO:0000313" key="3">
    <source>
        <dbReference type="EMBL" id="MFK4753099.1"/>
    </source>
</evidence>
<sequence>MMSFMLKDRVVVVTGGSSGIGLETVRLLLQEGAKVAWCGRDADRLAASVTTIKEAFPGGQFIARRCDVLNADEVGRFAAAVAVELGNTDCLINNAGQGRVSNFANTCDEDWLAETGLKLFGVIRPVRAFIDQLLASNIGSITNVNSLLAKQPEPHMMATSAARAALLNFTHTLAHEYAAKGVRVNSILLGMVESGQWRRRYQERSDQNSSWEEWTAGIASQRGIPMARLGRPEEPARALVFLASPLASYTTGSTLDVSGGFGKQL</sequence>
<dbReference type="CDD" id="cd05344">
    <property type="entry name" value="BKR_like_SDR_like"/>
    <property type="match status" value="1"/>
</dbReference>
<comment type="similarity">
    <text evidence="1 2">Belongs to the short-chain dehydrogenases/reductases (SDR) family.</text>
</comment>
<dbReference type="RefSeq" id="WP_416206180.1">
    <property type="nucleotide sequence ID" value="NZ_JBBKTX010000013.1"/>
</dbReference>
<organism evidence="3 4">
    <name type="scientific">Oceanobacter antarcticus</name>
    <dbReference type="NCBI Taxonomy" id="3133425"/>
    <lineage>
        <taxon>Bacteria</taxon>
        <taxon>Pseudomonadati</taxon>
        <taxon>Pseudomonadota</taxon>
        <taxon>Gammaproteobacteria</taxon>
        <taxon>Oceanospirillales</taxon>
        <taxon>Oceanospirillaceae</taxon>
        <taxon>Oceanobacter</taxon>
    </lineage>
</organism>
<evidence type="ECO:0000256" key="2">
    <source>
        <dbReference type="RuleBase" id="RU000363"/>
    </source>
</evidence>
<dbReference type="PANTHER" id="PTHR42879">
    <property type="entry name" value="3-OXOACYL-(ACYL-CARRIER-PROTEIN) REDUCTASE"/>
    <property type="match status" value="1"/>
</dbReference>
<keyword evidence="4" id="KW-1185">Reference proteome</keyword>
<dbReference type="Gene3D" id="3.40.50.720">
    <property type="entry name" value="NAD(P)-binding Rossmann-like Domain"/>
    <property type="match status" value="1"/>
</dbReference>
<dbReference type="Pfam" id="PF00106">
    <property type="entry name" value="adh_short"/>
    <property type="match status" value="1"/>
</dbReference>
<proteinExistence type="inferred from homology"/>
<dbReference type="NCBIfam" id="NF005468">
    <property type="entry name" value="PRK07062.1"/>
    <property type="match status" value="1"/>
</dbReference>
<dbReference type="PRINTS" id="PR00080">
    <property type="entry name" value="SDRFAMILY"/>
</dbReference>